<dbReference type="InterPro" id="IPR014031">
    <property type="entry name" value="Ketoacyl_synth_C"/>
</dbReference>
<dbReference type="SMART" id="SM00825">
    <property type="entry name" value="PKS_KS"/>
    <property type="match status" value="1"/>
</dbReference>
<dbReference type="EMBL" id="JBIRGQ010000005">
    <property type="protein sequence ID" value="MFH8548982.1"/>
    <property type="molecule type" value="Genomic_DNA"/>
</dbReference>
<dbReference type="Pfam" id="PF02801">
    <property type="entry name" value="Ketoacyl-synt_C"/>
    <property type="match status" value="2"/>
</dbReference>
<dbReference type="PROSITE" id="PS00606">
    <property type="entry name" value="KS3_1"/>
    <property type="match status" value="1"/>
</dbReference>
<keyword evidence="2 4" id="KW-0808">Transferase</keyword>
<reference evidence="6 7" key="1">
    <citation type="submission" date="2024-10" db="EMBL/GenBank/DDBJ databases">
        <title>The Natural Products Discovery Center: Release of the First 8490 Sequenced Strains for Exploring Actinobacteria Biosynthetic Diversity.</title>
        <authorList>
            <person name="Kalkreuter E."/>
            <person name="Kautsar S.A."/>
            <person name="Yang D."/>
            <person name="Bader C.D."/>
            <person name="Teijaro C.N."/>
            <person name="Fluegel L."/>
            <person name="Davis C.M."/>
            <person name="Simpson J.R."/>
            <person name="Lauterbach L."/>
            <person name="Steele A.D."/>
            <person name="Gui C."/>
            <person name="Meng S."/>
            <person name="Li G."/>
            <person name="Viehrig K."/>
            <person name="Ye F."/>
            <person name="Su P."/>
            <person name="Kiefer A.F."/>
            <person name="Nichols A."/>
            <person name="Cepeda A.J."/>
            <person name="Yan W."/>
            <person name="Fan B."/>
            <person name="Jiang Y."/>
            <person name="Adhikari A."/>
            <person name="Zheng C.-J."/>
            <person name="Schuster L."/>
            <person name="Cowan T.M."/>
            <person name="Smanski M.J."/>
            <person name="Chevrette M.G."/>
            <person name="De Carvalho L.P.S."/>
            <person name="Shen B."/>
        </authorList>
    </citation>
    <scope>NUCLEOTIDE SEQUENCE [LARGE SCALE GENOMIC DNA]</scope>
    <source>
        <strain evidence="6 7">NPDC017990</strain>
    </source>
</reference>
<dbReference type="Gene3D" id="3.40.47.10">
    <property type="match status" value="3"/>
</dbReference>
<dbReference type="InterPro" id="IPR000794">
    <property type="entry name" value="Beta-ketoacyl_synthase"/>
</dbReference>
<dbReference type="PROSITE" id="PS52004">
    <property type="entry name" value="KS3_2"/>
    <property type="match status" value="2"/>
</dbReference>
<proteinExistence type="inferred from homology"/>
<dbReference type="InterPro" id="IPR018201">
    <property type="entry name" value="Ketoacyl_synth_AS"/>
</dbReference>
<organism evidence="6 7">
    <name type="scientific">Streptomyces longisporoflavus</name>
    <dbReference type="NCBI Taxonomy" id="28044"/>
    <lineage>
        <taxon>Bacteria</taxon>
        <taxon>Bacillati</taxon>
        <taxon>Actinomycetota</taxon>
        <taxon>Actinomycetes</taxon>
        <taxon>Kitasatosporales</taxon>
        <taxon>Streptomycetaceae</taxon>
        <taxon>Streptomyces</taxon>
    </lineage>
</organism>
<protein>
    <submittedName>
        <fullName evidence="6">Beta-ketoacyl synthase N-terminal-like domain-containing protein</fullName>
    </submittedName>
</protein>
<dbReference type="PANTHER" id="PTHR11712:SF336">
    <property type="entry name" value="3-OXOACYL-[ACYL-CARRIER-PROTEIN] SYNTHASE, MITOCHONDRIAL"/>
    <property type="match status" value="1"/>
</dbReference>
<dbReference type="Proteomes" id="UP001610818">
    <property type="component" value="Unassembled WGS sequence"/>
</dbReference>
<feature type="domain" description="Ketosynthase family 3 (KS3)" evidence="5">
    <location>
        <begin position="1"/>
        <end position="398"/>
    </location>
</feature>
<keyword evidence="7" id="KW-1185">Reference proteome</keyword>
<gene>
    <name evidence="6" type="ORF">ACH4F9_28590</name>
</gene>
<dbReference type="InterPro" id="IPR016039">
    <property type="entry name" value="Thiolase-like"/>
</dbReference>
<dbReference type="SUPFAM" id="SSF53901">
    <property type="entry name" value="Thiolase-like"/>
    <property type="match status" value="4"/>
</dbReference>
<dbReference type="Pfam" id="PF00109">
    <property type="entry name" value="ketoacyl-synt"/>
    <property type="match status" value="2"/>
</dbReference>
<dbReference type="RefSeq" id="WP_397715438.1">
    <property type="nucleotide sequence ID" value="NZ_JBIRGN010000005.1"/>
</dbReference>
<feature type="domain" description="Ketosynthase family 3 (KS3)" evidence="5">
    <location>
        <begin position="411"/>
        <end position="762"/>
    </location>
</feature>
<evidence type="ECO:0000256" key="3">
    <source>
        <dbReference type="ARBA" id="ARBA00023315"/>
    </source>
</evidence>
<evidence type="ECO:0000313" key="6">
    <source>
        <dbReference type="EMBL" id="MFH8548982.1"/>
    </source>
</evidence>
<name>A0ABW7QVF2_9ACTN</name>
<dbReference type="InterPro" id="IPR014030">
    <property type="entry name" value="Ketoacyl_synth_N"/>
</dbReference>
<comment type="caution">
    <text evidence="6">The sequence shown here is derived from an EMBL/GenBank/DDBJ whole genome shotgun (WGS) entry which is preliminary data.</text>
</comment>
<evidence type="ECO:0000313" key="7">
    <source>
        <dbReference type="Proteomes" id="UP001610818"/>
    </source>
</evidence>
<sequence>MITATGAITAQGVGTDALWKGVSAGHVAIGEVRCRPMEGYGTRVGGQVHPLPDPGYDYVGDLGATEQEPAVDLALTAAYEAMAPHGLTGIPPERWGVVAGSCNGGTSSGERVLRRAHQGRSAAGDAQQLMLISPHTIAEVLASAFGLKGPVLSVNTACASGAHALAHAVETIRAGRADAMLVGGSDAFTEVTFAGFTCLESLSEQPAAPYSKDRDGLSLGEGSGMLVLVEESLAREAGATAIAEVLGYGLSADGYHVTAPHPQGEGAARAMRAALDSSGLRAEDVPYINGHGTGTPKNDSAESNAVRAALGAAAGKAALSSTKSMIGHLLGAAGAVEAIVTVSALTEQIAPPTAGFTGADPKCGLDAVPRTARPMAMDVALSNNFAFAGANATVALGRPGAHRAQPPAPWDERVVVTGIGVLSPGGDSPEQLWESYADRTAVVSDEDGLRLARYSFAPERHLSPRERRRVDRMGQLAVASCRMALEQAKLTADEHVGVVLGSGLGPMRSTEDFFRPVMEEGASAANPAIFPSTVFNAAAGQVAMLLGAKGPTSTATASHAAGASALCIARDMLRTRTADAVLCPAVDDLTETVIGAYRALPLTGGAAGHRYALSEGGITLLLERESAARARGARILAEFTGQGIAYDAAGAGRWDAQGHGIHRAMRLALADAGLAPDELTAVWANATGIAAVDRPELRALRRLGTTAPTYAPKQTLGEPVGAGAQLASALALSGWQRGLTPGPVLVNSSSLGGTHISIVLTPEGGTDPS</sequence>
<comment type="similarity">
    <text evidence="1 4">Belongs to the thiolase-like superfamily. Beta-ketoacyl-ACP synthases family.</text>
</comment>
<dbReference type="CDD" id="cd00834">
    <property type="entry name" value="KAS_I_II"/>
    <property type="match status" value="1"/>
</dbReference>
<evidence type="ECO:0000259" key="5">
    <source>
        <dbReference type="PROSITE" id="PS52004"/>
    </source>
</evidence>
<evidence type="ECO:0000256" key="2">
    <source>
        <dbReference type="ARBA" id="ARBA00022679"/>
    </source>
</evidence>
<evidence type="ECO:0000256" key="4">
    <source>
        <dbReference type="RuleBase" id="RU003694"/>
    </source>
</evidence>
<dbReference type="PANTHER" id="PTHR11712">
    <property type="entry name" value="POLYKETIDE SYNTHASE-RELATED"/>
    <property type="match status" value="1"/>
</dbReference>
<keyword evidence="3" id="KW-0012">Acyltransferase</keyword>
<dbReference type="InterPro" id="IPR020841">
    <property type="entry name" value="PKS_Beta-ketoAc_synthase_dom"/>
</dbReference>
<evidence type="ECO:0000256" key="1">
    <source>
        <dbReference type="ARBA" id="ARBA00008467"/>
    </source>
</evidence>
<accession>A0ABW7QVF2</accession>